<dbReference type="Proteomes" id="UP000198670">
    <property type="component" value="Unassembled WGS sequence"/>
</dbReference>
<proteinExistence type="predicted"/>
<name>A0A1I3M7U2_9SPHI</name>
<organism evidence="1 2">
    <name type="scientific">Parapedobacter indicus</name>
    <dbReference type="NCBI Taxonomy" id="1477437"/>
    <lineage>
        <taxon>Bacteria</taxon>
        <taxon>Pseudomonadati</taxon>
        <taxon>Bacteroidota</taxon>
        <taxon>Sphingobacteriia</taxon>
        <taxon>Sphingobacteriales</taxon>
        <taxon>Sphingobacteriaceae</taxon>
        <taxon>Parapedobacter</taxon>
    </lineage>
</organism>
<dbReference type="AlphaFoldDB" id="A0A1I3M7U2"/>
<dbReference type="SUPFAM" id="SSF63829">
    <property type="entry name" value="Calcium-dependent phosphotriesterase"/>
    <property type="match status" value="1"/>
</dbReference>
<dbReference type="RefSeq" id="WP_090627782.1">
    <property type="nucleotide sequence ID" value="NZ_FOQO01000006.1"/>
</dbReference>
<accession>A0A1I3M7U2</accession>
<evidence type="ECO:0008006" key="3">
    <source>
        <dbReference type="Google" id="ProtNLM"/>
    </source>
</evidence>
<evidence type="ECO:0000313" key="2">
    <source>
        <dbReference type="Proteomes" id="UP000198670"/>
    </source>
</evidence>
<protein>
    <recommendedName>
        <fullName evidence="3">DUF4374 domain-containing protein</fullName>
    </recommendedName>
</protein>
<dbReference type="STRING" id="1477437.SAMN05444682_106267"/>
<evidence type="ECO:0000313" key="1">
    <source>
        <dbReference type="EMBL" id="SFI92766.1"/>
    </source>
</evidence>
<sequence>MKKLFGFFLVADIVAITLGSCVRNDDEPVMPVRPISRLYISVGNYQTNASEDPIDNVLLIDPADTLEAEMDVVLSHNSEALRGGAGIYFDPFQSAIFQAGYGTADTTIRVMSVGALGILSNSGQIQYSGLNAMRGLTYHYPSKMLYVANNATVGGRTTIYGYHLPYNRRGYTLPDRVLRLDPTMRPWGMVLWGDSLLVSNSGTSGSVSLYGGLSKVDSLVADFQALSTIRIEGAAALRGIAFVDSLDILVAADYGTGSSDNPVADGRIYIIDGIKAKLKEGSFTTVAPTRTIQGALTGLTGPMDVAIDPRQGRRTIFVADYDAQVSGGQPGRILRFRLADDGNVAPEASVSLDTLGNARRPFGIYLDVRGVPNSQ</sequence>
<dbReference type="EMBL" id="FOQO01000006">
    <property type="protein sequence ID" value="SFI92766.1"/>
    <property type="molecule type" value="Genomic_DNA"/>
</dbReference>
<dbReference type="OrthoDB" id="697094at2"/>
<dbReference type="SUPFAM" id="SSF63825">
    <property type="entry name" value="YWTD domain"/>
    <property type="match status" value="1"/>
</dbReference>
<reference evidence="1 2" key="1">
    <citation type="submission" date="2016-10" db="EMBL/GenBank/DDBJ databases">
        <authorList>
            <person name="de Groot N.N."/>
        </authorList>
    </citation>
    <scope>NUCLEOTIDE SEQUENCE [LARGE SCALE GENOMIC DNA]</scope>
    <source>
        <strain evidence="1 2">RK1</strain>
    </source>
</reference>
<gene>
    <name evidence="1" type="ORF">SAMN05444682_106267</name>
</gene>
<keyword evidence="2" id="KW-1185">Reference proteome</keyword>